<comment type="caution">
    <text evidence="1">The sequence shown here is derived from an EMBL/GenBank/DDBJ whole genome shotgun (WGS) entry which is preliminary data.</text>
</comment>
<dbReference type="EMBL" id="VUJU01006892">
    <property type="protein sequence ID" value="KAF0747301.1"/>
    <property type="molecule type" value="Genomic_DNA"/>
</dbReference>
<keyword evidence="2" id="KW-1185">Reference proteome</keyword>
<reference evidence="1 2" key="1">
    <citation type="submission" date="2019-08" db="EMBL/GenBank/DDBJ databases">
        <title>Whole genome of Aphis craccivora.</title>
        <authorList>
            <person name="Voronova N.V."/>
            <person name="Shulinski R.S."/>
            <person name="Bandarenka Y.V."/>
            <person name="Zhorov D.G."/>
            <person name="Warner D."/>
        </authorList>
    </citation>
    <scope>NUCLEOTIDE SEQUENCE [LARGE SCALE GENOMIC DNA]</scope>
    <source>
        <strain evidence="1">180601</strain>
        <tissue evidence="1">Whole Body</tissue>
    </source>
</reference>
<sequence length="80" mass="9169">MKVFDFASSKKIVAITLILNNNHLRYYTEEKHNLASLLVRVPDNILKTLNSENDLQQAISLLELVNNELTKTEVSEENIL</sequence>
<proteinExistence type="predicted"/>
<evidence type="ECO:0000313" key="2">
    <source>
        <dbReference type="Proteomes" id="UP000478052"/>
    </source>
</evidence>
<protein>
    <submittedName>
        <fullName evidence="1">KRAB-A domain-containing protein 2-like</fullName>
    </submittedName>
</protein>
<dbReference type="AlphaFoldDB" id="A0A6G0Y126"/>
<organism evidence="1 2">
    <name type="scientific">Aphis craccivora</name>
    <name type="common">Cowpea aphid</name>
    <dbReference type="NCBI Taxonomy" id="307492"/>
    <lineage>
        <taxon>Eukaryota</taxon>
        <taxon>Metazoa</taxon>
        <taxon>Ecdysozoa</taxon>
        <taxon>Arthropoda</taxon>
        <taxon>Hexapoda</taxon>
        <taxon>Insecta</taxon>
        <taxon>Pterygota</taxon>
        <taxon>Neoptera</taxon>
        <taxon>Paraneoptera</taxon>
        <taxon>Hemiptera</taxon>
        <taxon>Sternorrhyncha</taxon>
        <taxon>Aphidomorpha</taxon>
        <taxon>Aphidoidea</taxon>
        <taxon>Aphididae</taxon>
        <taxon>Aphidini</taxon>
        <taxon>Aphis</taxon>
        <taxon>Aphis</taxon>
    </lineage>
</organism>
<dbReference type="Proteomes" id="UP000478052">
    <property type="component" value="Unassembled WGS sequence"/>
</dbReference>
<gene>
    <name evidence="1" type="ORF">FWK35_00029130</name>
</gene>
<name>A0A6G0Y126_APHCR</name>
<accession>A0A6G0Y126</accession>
<evidence type="ECO:0000313" key="1">
    <source>
        <dbReference type="EMBL" id="KAF0747301.1"/>
    </source>
</evidence>